<accession>A0A6J5AJ04</accession>
<protein>
    <submittedName>
        <fullName evidence="1">Uncharacterized protein</fullName>
    </submittedName>
</protein>
<dbReference type="EMBL" id="CADIJZ010000003">
    <property type="protein sequence ID" value="CAB3648168.1"/>
    <property type="molecule type" value="Genomic_DNA"/>
</dbReference>
<dbReference type="Proteomes" id="UP000494205">
    <property type="component" value="Unassembled WGS sequence"/>
</dbReference>
<dbReference type="AlphaFoldDB" id="A0A6J5AJ04"/>
<reference evidence="1 2" key="1">
    <citation type="submission" date="2020-04" db="EMBL/GenBank/DDBJ databases">
        <authorList>
            <person name="De Canck E."/>
        </authorList>
    </citation>
    <scope>NUCLEOTIDE SEQUENCE [LARGE SCALE GENOMIC DNA]</scope>
    <source>
        <strain evidence="1 2">LMG 27174</strain>
    </source>
</reference>
<evidence type="ECO:0000313" key="1">
    <source>
        <dbReference type="EMBL" id="CAB3648168.1"/>
    </source>
</evidence>
<organism evidence="1 2">
    <name type="scientific">Paraburkholderia rhynchosiae</name>
    <dbReference type="NCBI Taxonomy" id="487049"/>
    <lineage>
        <taxon>Bacteria</taxon>
        <taxon>Pseudomonadati</taxon>
        <taxon>Pseudomonadota</taxon>
        <taxon>Betaproteobacteria</taxon>
        <taxon>Burkholderiales</taxon>
        <taxon>Burkholderiaceae</taxon>
        <taxon>Paraburkholderia</taxon>
    </lineage>
</organism>
<gene>
    <name evidence="1" type="ORF">LMG27174_00966</name>
</gene>
<name>A0A6J5AJ04_9BURK</name>
<proteinExistence type="predicted"/>
<sequence>MSTPMLREARIFAGRACCETWRGHELKRRESRVNPATPEAASKHHYARARIHRMDSHIYRTSSGTPRGSPRIAAARG</sequence>
<evidence type="ECO:0000313" key="2">
    <source>
        <dbReference type="Proteomes" id="UP000494205"/>
    </source>
</evidence>